<dbReference type="RefSeq" id="WP_090702188.1">
    <property type="nucleotide sequence ID" value="NZ_FNHH01000006.1"/>
</dbReference>
<dbReference type="Gene3D" id="3.40.50.720">
    <property type="entry name" value="NAD(P)-binding Rossmann-like Domain"/>
    <property type="match status" value="1"/>
</dbReference>
<evidence type="ECO:0000256" key="1">
    <source>
        <dbReference type="SAM" id="Phobius"/>
    </source>
</evidence>
<dbReference type="Proteomes" id="UP000199226">
    <property type="component" value="Unassembled WGS sequence"/>
</dbReference>
<reference evidence="4" key="1">
    <citation type="submission" date="2016-10" db="EMBL/GenBank/DDBJ databases">
        <authorList>
            <person name="Varghese N."/>
            <person name="Submissions S."/>
        </authorList>
    </citation>
    <scope>NUCLEOTIDE SEQUENCE [LARGE SCALE GENOMIC DNA]</scope>
    <source>
        <strain evidence="4">DSM 24536</strain>
    </source>
</reference>
<evidence type="ECO:0000313" key="4">
    <source>
        <dbReference type="Proteomes" id="UP000199226"/>
    </source>
</evidence>
<dbReference type="InterPro" id="IPR001509">
    <property type="entry name" value="Epimerase_deHydtase"/>
</dbReference>
<keyword evidence="1" id="KW-1133">Transmembrane helix</keyword>
<evidence type="ECO:0000313" key="3">
    <source>
        <dbReference type="EMBL" id="SDM13170.1"/>
    </source>
</evidence>
<dbReference type="InterPro" id="IPR050177">
    <property type="entry name" value="Lipid_A_modif_metabolic_enz"/>
</dbReference>
<keyword evidence="4" id="KW-1185">Reference proteome</keyword>
<feature type="transmembrane region" description="Helical" evidence="1">
    <location>
        <begin position="15"/>
        <end position="35"/>
    </location>
</feature>
<dbReference type="EMBL" id="FNHH01000006">
    <property type="protein sequence ID" value="SDM13170.1"/>
    <property type="molecule type" value="Genomic_DNA"/>
</dbReference>
<dbReference type="InterPro" id="IPR036291">
    <property type="entry name" value="NAD(P)-bd_dom_sf"/>
</dbReference>
<dbReference type="AlphaFoldDB" id="A0A1G9QQN7"/>
<dbReference type="Pfam" id="PF01370">
    <property type="entry name" value="Epimerase"/>
    <property type="match status" value="1"/>
</dbReference>
<gene>
    <name evidence="3" type="ORF">SAMN05421813_106153</name>
</gene>
<keyword evidence="1" id="KW-0472">Membrane</keyword>
<organism evidence="3 4">
    <name type="scientific">Daejeonella rubra</name>
    <dbReference type="NCBI Taxonomy" id="990371"/>
    <lineage>
        <taxon>Bacteria</taxon>
        <taxon>Pseudomonadati</taxon>
        <taxon>Bacteroidota</taxon>
        <taxon>Sphingobacteriia</taxon>
        <taxon>Sphingobacteriales</taxon>
        <taxon>Sphingobacteriaceae</taxon>
        <taxon>Daejeonella</taxon>
    </lineage>
</organism>
<dbReference type="PANTHER" id="PTHR43245">
    <property type="entry name" value="BIFUNCTIONAL POLYMYXIN RESISTANCE PROTEIN ARNA"/>
    <property type="match status" value="1"/>
</dbReference>
<name>A0A1G9QQN7_9SPHI</name>
<keyword evidence="1" id="KW-0812">Transmembrane</keyword>
<proteinExistence type="predicted"/>
<feature type="domain" description="NAD-dependent epimerase/dehydratase" evidence="2">
    <location>
        <begin position="18"/>
        <end position="258"/>
    </location>
</feature>
<dbReference type="OrthoDB" id="9801785at2"/>
<dbReference type="PANTHER" id="PTHR43245:SF13">
    <property type="entry name" value="UDP-D-APIOSE_UDP-D-XYLOSE SYNTHASE 2"/>
    <property type="match status" value="1"/>
</dbReference>
<evidence type="ECO:0000259" key="2">
    <source>
        <dbReference type="Pfam" id="PF01370"/>
    </source>
</evidence>
<protein>
    <submittedName>
        <fullName evidence="3">UDP-N-acetylglucosamine 4-epimerase</fullName>
    </submittedName>
</protein>
<sequence length="341" mass="37982">MYHIPYHGDKDLSQISFLVIGGAGFIGSNIVGYLLKFGAGKVRVFDNFSSGSIRNLENFSFFPSFELIRGDIRDLGECKRAVEGIDIILNEVALDPEFNSMETDKKSKGIQINGFLNILIASKYAGVKRIVFSSFSMVTSEYGGSISPKDTISPSLSPYSISKYVNELYASVFCRLYDLDYIGLRYFNVFGPGQREDNTPSSIIPKLINNIITGDSTTIIKDTDRYVDFNYIENVVQANVLAALTRESAALNQNYNIASGEQITLSELAIYLRQKLGIRTTASDKFKFRKPHNLKGKIPSPFISILKAISLLNYQPCFSIKDGIAETIKISRSEIRTIISD</sequence>
<dbReference type="STRING" id="990371.SAMN05421813_106153"/>
<accession>A0A1G9QQN7</accession>
<dbReference type="SUPFAM" id="SSF51735">
    <property type="entry name" value="NAD(P)-binding Rossmann-fold domains"/>
    <property type="match status" value="1"/>
</dbReference>
<dbReference type="Gene3D" id="3.90.25.10">
    <property type="entry name" value="UDP-galactose 4-epimerase, domain 1"/>
    <property type="match status" value="1"/>
</dbReference>